<keyword evidence="3" id="KW-1185">Reference proteome</keyword>
<reference evidence="2" key="1">
    <citation type="submission" date="2020-08" db="EMBL/GenBank/DDBJ databases">
        <title>Genome public.</title>
        <authorList>
            <person name="Liu C."/>
            <person name="Sun Q."/>
        </authorList>
    </citation>
    <scope>NUCLEOTIDE SEQUENCE</scope>
    <source>
        <strain evidence="2">NSJ-68</strain>
    </source>
</reference>
<accession>A0A923LBU0</accession>
<evidence type="ECO:0000313" key="3">
    <source>
        <dbReference type="Proteomes" id="UP000649345"/>
    </source>
</evidence>
<feature type="coiled-coil region" evidence="1">
    <location>
        <begin position="11"/>
        <end position="39"/>
    </location>
</feature>
<proteinExistence type="predicted"/>
<evidence type="ECO:0000313" key="2">
    <source>
        <dbReference type="EMBL" id="MBC5659721.1"/>
    </source>
</evidence>
<comment type="caution">
    <text evidence="2">The sequence shown here is derived from an EMBL/GenBank/DDBJ whole genome shotgun (WGS) entry which is preliminary data.</text>
</comment>
<name>A0A923LBU0_9FIRM</name>
<protein>
    <submittedName>
        <fullName evidence="2">ATPase</fullName>
    </submittedName>
</protein>
<dbReference type="RefSeq" id="WP_186872029.1">
    <property type="nucleotide sequence ID" value="NZ_JACOOR010000004.1"/>
</dbReference>
<sequence length="106" mass="11932">MEQMETVLSRLSEIEGAAVALEEKAAEQKKQIAAEYEAKTQAFDKEIDAQTAEKLKALNEKLRLSAENELLKMKQDTERELAAMDAEYSQNHEKLAAAIFNKMIGE</sequence>
<evidence type="ECO:0000256" key="1">
    <source>
        <dbReference type="SAM" id="Coils"/>
    </source>
</evidence>
<organism evidence="2 3">
    <name type="scientific">Anaerosacchariphilus hominis</name>
    <dbReference type="NCBI Taxonomy" id="2763017"/>
    <lineage>
        <taxon>Bacteria</taxon>
        <taxon>Bacillati</taxon>
        <taxon>Bacillota</taxon>
        <taxon>Clostridia</taxon>
        <taxon>Lachnospirales</taxon>
        <taxon>Lachnospiraceae</taxon>
        <taxon>Anaerosacchariphilus</taxon>
    </lineage>
</organism>
<dbReference type="Proteomes" id="UP000649345">
    <property type="component" value="Unassembled WGS sequence"/>
</dbReference>
<dbReference type="AlphaFoldDB" id="A0A923LBU0"/>
<dbReference type="EMBL" id="JACOOR010000004">
    <property type="protein sequence ID" value="MBC5659721.1"/>
    <property type="molecule type" value="Genomic_DNA"/>
</dbReference>
<gene>
    <name evidence="2" type="ORF">H8S44_08055</name>
</gene>
<keyword evidence="1" id="KW-0175">Coiled coil</keyword>